<keyword evidence="1" id="KW-0175">Coiled coil</keyword>
<dbReference type="RefSeq" id="XP_014156553.1">
    <property type="nucleotide sequence ID" value="XM_014301078.1"/>
</dbReference>
<evidence type="ECO:0000256" key="1">
    <source>
        <dbReference type="SAM" id="Coils"/>
    </source>
</evidence>
<name>A0A0L0G1G7_9EUKA</name>
<evidence type="ECO:0000313" key="2">
    <source>
        <dbReference type="EMBL" id="KNC82651.1"/>
    </source>
</evidence>
<organism evidence="2 3">
    <name type="scientific">Sphaeroforma arctica JP610</name>
    <dbReference type="NCBI Taxonomy" id="667725"/>
    <lineage>
        <taxon>Eukaryota</taxon>
        <taxon>Ichthyosporea</taxon>
        <taxon>Ichthyophonida</taxon>
        <taxon>Sphaeroforma</taxon>
    </lineage>
</organism>
<feature type="coiled-coil region" evidence="1">
    <location>
        <begin position="25"/>
        <end position="83"/>
    </location>
</feature>
<sequence length="173" mass="19994">MTPCRHWFTTLKLRRKILEAESAPSKTANQKLQRMQDTYADYQKQLEIAGIDFAAEAEQEDKAQAQQEKLKNLEAEFSDAWREHNGLARREAPANECGCQKEARLEREAEETAKAKVDKSQFSMRERIEYKIASLEAKVEEQRFRLQWFGDQGIDVDAKTVVADKAEVVKDEL</sequence>
<reference evidence="2 3" key="1">
    <citation type="submission" date="2011-02" db="EMBL/GenBank/DDBJ databases">
        <title>The Genome Sequence of Sphaeroforma arctica JP610.</title>
        <authorList>
            <consortium name="The Broad Institute Genome Sequencing Platform"/>
            <person name="Russ C."/>
            <person name="Cuomo C."/>
            <person name="Young S.K."/>
            <person name="Zeng Q."/>
            <person name="Gargeya S."/>
            <person name="Alvarado L."/>
            <person name="Berlin A."/>
            <person name="Chapman S.B."/>
            <person name="Chen Z."/>
            <person name="Freedman E."/>
            <person name="Gellesch M."/>
            <person name="Goldberg J."/>
            <person name="Griggs A."/>
            <person name="Gujja S."/>
            <person name="Heilman E."/>
            <person name="Heiman D."/>
            <person name="Howarth C."/>
            <person name="Mehta T."/>
            <person name="Neiman D."/>
            <person name="Pearson M."/>
            <person name="Roberts A."/>
            <person name="Saif S."/>
            <person name="Shea T."/>
            <person name="Shenoy N."/>
            <person name="Sisk P."/>
            <person name="Stolte C."/>
            <person name="Sykes S."/>
            <person name="White J."/>
            <person name="Yandava C."/>
            <person name="Burger G."/>
            <person name="Gray M.W."/>
            <person name="Holland P.W.H."/>
            <person name="King N."/>
            <person name="Lang F.B.F."/>
            <person name="Roger A.J."/>
            <person name="Ruiz-Trillo I."/>
            <person name="Haas B."/>
            <person name="Nusbaum C."/>
            <person name="Birren B."/>
        </authorList>
    </citation>
    <scope>NUCLEOTIDE SEQUENCE [LARGE SCALE GENOMIC DNA]</scope>
    <source>
        <strain evidence="2 3">JP610</strain>
    </source>
</reference>
<dbReference type="EMBL" id="KQ241906">
    <property type="protein sequence ID" value="KNC82651.1"/>
    <property type="molecule type" value="Genomic_DNA"/>
</dbReference>
<keyword evidence="3" id="KW-1185">Reference proteome</keyword>
<accession>A0A0L0G1G7</accession>
<evidence type="ECO:0000313" key="3">
    <source>
        <dbReference type="Proteomes" id="UP000054560"/>
    </source>
</evidence>
<proteinExistence type="predicted"/>
<gene>
    <name evidence="2" type="ORF">SARC_05072</name>
</gene>
<protein>
    <submittedName>
        <fullName evidence="2">Uncharacterized protein</fullName>
    </submittedName>
</protein>
<dbReference type="AlphaFoldDB" id="A0A0L0G1G7"/>
<dbReference type="Proteomes" id="UP000054560">
    <property type="component" value="Unassembled WGS sequence"/>
</dbReference>
<dbReference type="GeneID" id="25905576"/>